<name>A0A6H1TT02_9CYAN</name>
<evidence type="ECO:0000256" key="1">
    <source>
        <dbReference type="SAM" id="Coils"/>
    </source>
</evidence>
<dbReference type="AlphaFoldDB" id="A0A6H1TT02"/>
<keyword evidence="4" id="KW-1185">Reference proteome</keyword>
<dbReference type="EMBL" id="CP051167">
    <property type="protein sequence ID" value="QIZ69671.1"/>
    <property type="molecule type" value="Genomic_DNA"/>
</dbReference>
<dbReference type="Gene3D" id="1.20.5.340">
    <property type="match status" value="1"/>
</dbReference>
<protein>
    <submittedName>
        <fullName evidence="3">Plasmid segregation centromere-binding protein ParR</fullName>
    </submittedName>
</protein>
<evidence type="ECO:0000313" key="4">
    <source>
        <dbReference type="Proteomes" id="UP000500857"/>
    </source>
</evidence>
<dbReference type="RefSeq" id="WP_168567828.1">
    <property type="nucleotide sequence ID" value="NZ_CP051167.1"/>
</dbReference>
<feature type="compositionally biased region" description="Pro residues" evidence="2">
    <location>
        <begin position="123"/>
        <end position="137"/>
    </location>
</feature>
<organism evidence="3 4">
    <name type="scientific">Oxynema aestuarii AP17</name>
    <dbReference type="NCBI Taxonomy" id="2064643"/>
    <lineage>
        <taxon>Bacteria</taxon>
        <taxon>Bacillati</taxon>
        <taxon>Cyanobacteriota</taxon>
        <taxon>Cyanophyceae</taxon>
        <taxon>Oscillatoriophycideae</taxon>
        <taxon>Oscillatoriales</taxon>
        <taxon>Oscillatoriaceae</taxon>
        <taxon>Oxynema</taxon>
        <taxon>Oxynema aestuarii</taxon>
    </lineage>
</organism>
<evidence type="ECO:0000256" key="2">
    <source>
        <dbReference type="SAM" id="MobiDB-lite"/>
    </source>
</evidence>
<gene>
    <name evidence="3" type="ORF">HCG48_02970</name>
</gene>
<reference evidence="3 4" key="1">
    <citation type="submission" date="2020-04" db="EMBL/GenBank/DDBJ databases">
        <authorList>
            <person name="Basu S."/>
            <person name="Maruthanayagam V."/>
            <person name="Chakraborty S."/>
            <person name="Pramanik A."/>
            <person name="Mukherjee J."/>
            <person name="Brink B."/>
        </authorList>
    </citation>
    <scope>NUCLEOTIDE SEQUENCE [LARGE SCALE GENOMIC DNA]</scope>
    <source>
        <strain evidence="3 4">AP17</strain>
    </source>
</reference>
<feature type="coiled-coil region" evidence="1">
    <location>
        <begin position="63"/>
        <end position="112"/>
    </location>
</feature>
<proteinExistence type="predicted"/>
<keyword evidence="1" id="KW-0175">Coiled coil</keyword>
<dbReference type="KEGG" id="oxy:HCG48_02970"/>
<evidence type="ECO:0000313" key="3">
    <source>
        <dbReference type="EMBL" id="QIZ69671.1"/>
    </source>
</evidence>
<dbReference type="Proteomes" id="UP000500857">
    <property type="component" value="Chromosome"/>
</dbReference>
<sequence>MRLWSNNTKKRVEFTDEVADRTLLASVEAELAKHPSKSFSHLCKQALWQLLHVPDSVRPTSSMGAVDEQIARLQGQLANLEQRIAAKEANRLDEIERQVQQLTVQVSQLAIAVGQGGSFSGSPPQPEPEPEPPPQPVDPMLSRLSSLVDDF</sequence>
<feature type="region of interest" description="Disordered" evidence="2">
    <location>
        <begin position="114"/>
        <end position="151"/>
    </location>
</feature>
<accession>A0A6H1TT02</accession>